<reference evidence="8 9" key="1">
    <citation type="submission" date="2013-08" db="EMBL/GenBank/DDBJ databases">
        <authorList>
            <consortium name="DOE Joint Genome Institute"/>
            <person name="Eisen J."/>
            <person name="Huntemann M."/>
            <person name="Han J."/>
            <person name="Chen A."/>
            <person name="Kyrpides N."/>
            <person name="Mavromatis K."/>
            <person name="Markowitz V."/>
            <person name="Palaniappan K."/>
            <person name="Ivanova N."/>
            <person name="Schaumberg A."/>
            <person name="Pati A."/>
            <person name="Liolios K."/>
            <person name="Nordberg H.P."/>
            <person name="Cantor M.N."/>
            <person name="Hua S.X."/>
            <person name="Woyke T."/>
        </authorList>
    </citation>
    <scope>NUCLEOTIDE SEQUENCE [LARGE SCALE GENOMIC DNA]</scope>
    <source>
        <strain evidence="8 9">DSM 2278</strain>
    </source>
</reference>
<sequence>MAIIKTSESLGRSLGFFQTFAIGTGTMIGAGIFILPGIAISSAGSAAILSFLIGGVISMATAISMAELATGMPKAGGSYYFISRAMGAAFGAIIGLGAWLALVFKGSFALIGLADYFFVLVPVPVIITASAAGLFLLFINYRGARSSGSLQNIIVVFLLVILSLFIVKGMMMFDTEKFYPVMPYGYSSVFATTGLIFISYLGITQLAAISEEVKDPSKNLPRALIASVGVVTLIYVGVMLVVSGSLTHDQSLNTLTPLVDVSQMMAGDAGKILIIIGGLLATLSTANAAIMSSSRFPFAMGRDDLIPSWFVSIHKKHDTPHNAILITGIVMILLLLLFNVEQLAKLGSTFNIFIFVLINLSVLILRKRSLDEYKPKFRDPFYPYTQIIGIVFSLLLLPAMGLLPMVFAFAVIVLGLIWYNYYGKGKAFPRYDLFDVLEDNISPAPLKDSSTIKILVPVANPKHEKDLLYLADNLGDTIIGLNVIKVPQQIGLAEARDAFHANRIAVDGALREKFEEFPAIVGHERKYVISFDHNVTNSIVEQAELEDVDFIIIGWHEMDCLHSLFGNITNQVMSSASKNIVVLNGYLPSKIRRIVVAYNGKDNSSYGLYLSKRLSKSTGAELHVLRVIDPNLDDESYNAILNDIEKASGGSSVHSISTHLIKHISVEEGILDFIEMGDMLVIGDSGKRFSFSLIGDRSCVLAKGHKGPVIIIKKHRPISSRGLMYVLMKRTRGVMSYIMRLTKN</sequence>
<keyword evidence="3 6" id="KW-0812">Transmembrane</keyword>
<keyword evidence="2" id="KW-1003">Cell membrane</keyword>
<feature type="transmembrane region" description="Helical" evidence="6">
    <location>
        <begin position="153"/>
        <end position="172"/>
    </location>
</feature>
<feature type="transmembrane region" description="Helical" evidence="6">
    <location>
        <begin position="381"/>
        <end position="399"/>
    </location>
</feature>
<protein>
    <submittedName>
        <fullName evidence="8">Amino acid transporter</fullName>
    </submittedName>
</protein>
<feature type="transmembrane region" description="Helical" evidence="6">
    <location>
        <begin position="405"/>
        <end position="422"/>
    </location>
</feature>
<feature type="transmembrane region" description="Helical" evidence="6">
    <location>
        <begin position="46"/>
        <end position="69"/>
    </location>
</feature>
<dbReference type="RefSeq" id="WP_023845726.1">
    <property type="nucleotide sequence ID" value="NZ_AZAJ01000001.1"/>
</dbReference>
<evidence type="ECO:0000313" key="8">
    <source>
        <dbReference type="EMBL" id="ETA68591.1"/>
    </source>
</evidence>
<feature type="transmembrane region" description="Helical" evidence="6">
    <location>
        <begin position="184"/>
        <end position="203"/>
    </location>
</feature>
<comment type="subcellular location">
    <subcellularLocation>
        <location evidence="1">Cell membrane</location>
        <topology evidence="1">Multi-pass membrane protein</topology>
    </subcellularLocation>
</comment>
<dbReference type="Gene3D" id="3.40.50.12370">
    <property type="match status" value="1"/>
</dbReference>
<organism evidence="8 9">
    <name type="scientific">Methanolobus tindarius DSM 2278</name>
    <dbReference type="NCBI Taxonomy" id="1090322"/>
    <lineage>
        <taxon>Archaea</taxon>
        <taxon>Methanobacteriati</taxon>
        <taxon>Methanobacteriota</taxon>
        <taxon>Stenosarchaea group</taxon>
        <taxon>Methanomicrobia</taxon>
        <taxon>Methanosarcinales</taxon>
        <taxon>Methanosarcinaceae</taxon>
        <taxon>Methanolobus</taxon>
    </lineage>
</organism>
<dbReference type="InterPro" id="IPR006016">
    <property type="entry name" value="UspA"/>
</dbReference>
<gene>
    <name evidence="8" type="ORF">MettiDRAFT_2064</name>
</gene>
<evidence type="ECO:0000259" key="7">
    <source>
        <dbReference type="Pfam" id="PF00582"/>
    </source>
</evidence>
<dbReference type="PANTHER" id="PTHR42770:SF11">
    <property type="entry name" value="INNER MEMBRANE TRANSPORT PROTEIN YBAT"/>
    <property type="match status" value="1"/>
</dbReference>
<evidence type="ECO:0000256" key="6">
    <source>
        <dbReference type="SAM" id="Phobius"/>
    </source>
</evidence>
<feature type="transmembrane region" description="Helical" evidence="6">
    <location>
        <begin position="272"/>
        <end position="290"/>
    </location>
</feature>
<dbReference type="EMBL" id="AZAJ01000001">
    <property type="protein sequence ID" value="ETA68591.1"/>
    <property type="molecule type" value="Genomic_DNA"/>
</dbReference>
<dbReference type="InterPro" id="IPR050367">
    <property type="entry name" value="APC_superfamily"/>
</dbReference>
<dbReference type="Gene3D" id="1.20.1740.10">
    <property type="entry name" value="Amino acid/polyamine transporter I"/>
    <property type="match status" value="1"/>
</dbReference>
<dbReference type="InterPro" id="IPR002293">
    <property type="entry name" value="AA/rel_permease1"/>
</dbReference>
<dbReference type="GO" id="GO:0022857">
    <property type="term" value="F:transmembrane transporter activity"/>
    <property type="evidence" value="ECO:0007669"/>
    <property type="project" value="InterPro"/>
</dbReference>
<feature type="transmembrane region" description="Helical" evidence="6">
    <location>
        <begin position="20"/>
        <end position="40"/>
    </location>
</feature>
<dbReference type="AlphaFoldDB" id="W9DYZ7"/>
<keyword evidence="4 6" id="KW-1133">Transmembrane helix</keyword>
<evidence type="ECO:0000256" key="4">
    <source>
        <dbReference type="ARBA" id="ARBA00022989"/>
    </source>
</evidence>
<dbReference type="PANTHER" id="PTHR42770">
    <property type="entry name" value="AMINO ACID TRANSPORTER-RELATED"/>
    <property type="match status" value="1"/>
</dbReference>
<accession>W9DYZ7</accession>
<feature type="transmembrane region" description="Helical" evidence="6">
    <location>
        <begin position="224"/>
        <end position="246"/>
    </location>
</feature>
<comment type="caution">
    <text evidence="8">The sequence shown here is derived from an EMBL/GenBank/DDBJ whole genome shotgun (WGS) entry which is preliminary data.</text>
</comment>
<keyword evidence="5 6" id="KW-0472">Membrane</keyword>
<dbReference type="Pfam" id="PF13520">
    <property type="entry name" value="AA_permease_2"/>
    <property type="match status" value="1"/>
</dbReference>
<feature type="domain" description="UspA" evidence="7">
    <location>
        <begin position="453"/>
        <end position="583"/>
    </location>
</feature>
<dbReference type="SUPFAM" id="SSF52402">
    <property type="entry name" value="Adenine nucleotide alpha hydrolases-like"/>
    <property type="match status" value="2"/>
</dbReference>
<feature type="transmembrane region" description="Helical" evidence="6">
    <location>
        <begin position="346"/>
        <end position="365"/>
    </location>
</feature>
<feature type="transmembrane region" description="Helical" evidence="6">
    <location>
        <begin position="323"/>
        <end position="340"/>
    </location>
</feature>
<dbReference type="GO" id="GO:0005886">
    <property type="term" value="C:plasma membrane"/>
    <property type="evidence" value="ECO:0007669"/>
    <property type="project" value="UniProtKB-SubCell"/>
</dbReference>
<proteinExistence type="predicted"/>
<name>W9DYZ7_METTI</name>
<evidence type="ECO:0000256" key="1">
    <source>
        <dbReference type="ARBA" id="ARBA00004651"/>
    </source>
</evidence>
<dbReference type="STRING" id="1090322.MettiDRAFT_2064"/>
<feature type="transmembrane region" description="Helical" evidence="6">
    <location>
        <begin position="81"/>
        <end position="104"/>
    </location>
</feature>
<evidence type="ECO:0000313" key="9">
    <source>
        <dbReference type="Proteomes" id="UP000019483"/>
    </source>
</evidence>
<feature type="transmembrane region" description="Helical" evidence="6">
    <location>
        <begin position="116"/>
        <end position="141"/>
    </location>
</feature>
<keyword evidence="9" id="KW-1185">Reference proteome</keyword>
<evidence type="ECO:0000256" key="3">
    <source>
        <dbReference type="ARBA" id="ARBA00022692"/>
    </source>
</evidence>
<evidence type="ECO:0000256" key="2">
    <source>
        <dbReference type="ARBA" id="ARBA00022475"/>
    </source>
</evidence>
<dbReference type="OrthoDB" id="43026at2157"/>
<dbReference type="Proteomes" id="UP000019483">
    <property type="component" value="Unassembled WGS sequence"/>
</dbReference>
<evidence type="ECO:0000256" key="5">
    <source>
        <dbReference type="ARBA" id="ARBA00023136"/>
    </source>
</evidence>
<dbReference type="Pfam" id="PF00582">
    <property type="entry name" value="Usp"/>
    <property type="match status" value="1"/>
</dbReference>